<sequence>MLFREFMQKYSTQQKLEIFQFFRRLLAKNNRIAKRYKLIHKVGSGSFGEVWQATDKLEGNVAKIVKIINKYVGGSGPRDILYDNEIEFFKYCHDAPNIPTLFHHFSHVGFNVLVMSEEGQNLREVAKRSPGSFSLNNLIRIAYQIGSTLCFIHDKSFIHRDLKAENVLVSLKNKVCKMVLIDFGNAVRFKDVNGNELPEFNDGFDYTHCTHKSINVLLGISHTQNDDWASLVYLLLEMHGVTWGSRTGEMFMNKVEFEANPTEILVDKMLWIHKMYQDSVELNMGRENNKQIMDNLAKARENFDCESDIVFEMVGGAVKII</sequence>
<dbReference type="PANTHER" id="PTHR11909">
    <property type="entry name" value="CASEIN KINASE-RELATED"/>
    <property type="match status" value="1"/>
</dbReference>
<proteinExistence type="predicted"/>
<dbReference type="PROSITE" id="PS00108">
    <property type="entry name" value="PROTEIN_KINASE_ST"/>
    <property type="match status" value="1"/>
</dbReference>
<evidence type="ECO:0000259" key="2">
    <source>
        <dbReference type="PROSITE" id="PS50011"/>
    </source>
</evidence>
<dbReference type="GO" id="GO:0005737">
    <property type="term" value="C:cytoplasm"/>
    <property type="evidence" value="ECO:0000318"/>
    <property type="project" value="GO_Central"/>
</dbReference>
<dbReference type="InterPro" id="IPR000719">
    <property type="entry name" value="Prot_kinase_dom"/>
</dbReference>
<evidence type="ECO:0000313" key="5">
    <source>
        <dbReference type="WormBase" id="ZC373.3a"/>
    </source>
</evidence>
<dbReference type="UCSC" id="ZC373.3">
    <property type="organism name" value="c. elegans"/>
</dbReference>
<evidence type="ECO:0000256" key="1">
    <source>
        <dbReference type="ARBA" id="ARBA00012513"/>
    </source>
</evidence>
<dbReference type="PhylomeDB" id="Q23259"/>
<dbReference type="OMA" id="CTHKSIN"/>
<keyword evidence="3" id="KW-0418">Kinase</keyword>
<protein>
    <recommendedName>
        <fullName evidence="1">non-specific serine/threonine protein kinase</fullName>
        <ecNumber evidence="1">2.7.11.1</ecNumber>
    </recommendedName>
</protein>
<dbReference type="GO" id="GO:0004674">
    <property type="term" value="F:protein serine/threonine kinase activity"/>
    <property type="evidence" value="ECO:0000318"/>
    <property type="project" value="GO_Central"/>
</dbReference>
<gene>
    <name evidence="3" type="ORF">CELE_ZC373.3</name>
    <name evidence="3 5" type="ORF">ZC373.3</name>
</gene>
<dbReference type="InParanoid" id="Q23259"/>
<dbReference type="Bgee" id="WBGene00013868">
    <property type="expression patterns" value="Expressed in material anatomical entity and 2 other cell types or tissues"/>
</dbReference>
<evidence type="ECO:0000313" key="3">
    <source>
        <dbReference type="EMBL" id="CAA88975.1"/>
    </source>
</evidence>
<dbReference type="STRING" id="6239.ZC373.3a.1"/>
<dbReference type="GO" id="GO:0005634">
    <property type="term" value="C:nucleus"/>
    <property type="evidence" value="ECO:0000318"/>
    <property type="project" value="GO_Central"/>
</dbReference>
<dbReference type="GO" id="GO:0005524">
    <property type="term" value="F:ATP binding"/>
    <property type="evidence" value="ECO:0007669"/>
    <property type="project" value="InterPro"/>
</dbReference>
<dbReference type="GeneID" id="191145"/>
<dbReference type="PaxDb" id="6239-ZC373.3a"/>
<dbReference type="Proteomes" id="UP000001940">
    <property type="component" value="Chromosome X"/>
</dbReference>
<dbReference type="FunCoup" id="Q23259">
    <property type="interactions" value="163"/>
</dbReference>
<dbReference type="Gene3D" id="1.10.510.10">
    <property type="entry name" value="Transferase(Phosphotransferase) domain 1"/>
    <property type="match status" value="1"/>
</dbReference>
<dbReference type="SUPFAM" id="SSF56112">
    <property type="entry name" value="Protein kinase-like (PK-like)"/>
    <property type="match status" value="1"/>
</dbReference>
<name>Q23259_CAEEL</name>
<dbReference type="InterPro" id="IPR008271">
    <property type="entry name" value="Ser/Thr_kinase_AS"/>
</dbReference>
<dbReference type="InterPro" id="IPR011009">
    <property type="entry name" value="Kinase-like_dom_sf"/>
</dbReference>
<dbReference type="OrthoDB" id="5804191at2759"/>
<dbReference type="ExpressionAtlas" id="Q23259">
    <property type="expression patterns" value="baseline and differential"/>
</dbReference>
<dbReference type="Pfam" id="PF00069">
    <property type="entry name" value="Pkinase"/>
    <property type="match status" value="1"/>
</dbReference>
<keyword evidence="4" id="KW-1185">Reference proteome</keyword>
<dbReference type="WormBase" id="ZC373.3a">
    <property type="protein sequence ID" value="CE02376"/>
    <property type="gene ID" value="WBGene00013868"/>
</dbReference>
<dbReference type="SMART" id="SM00220">
    <property type="entry name" value="S_TKc"/>
    <property type="match status" value="1"/>
</dbReference>
<dbReference type="PIR" id="T27521">
    <property type="entry name" value="T27521"/>
</dbReference>
<dbReference type="GO" id="GO:0007165">
    <property type="term" value="P:signal transduction"/>
    <property type="evidence" value="ECO:0000318"/>
    <property type="project" value="GO_Central"/>
</dbReference>
<dbReference type="RefSeq" id="NP_001257094.1">
    <property type="nucleotide sequence ID" value="NM_001270165.1"/>
</dbReference>
<dbReference type="PROSITE" id="PS50011">
    <property type="entry name" value="PROTEIN_KINASE_DOM"/>
    <property type="match status" value="1"/>
</dbReference>
<feature type="domain" description="Protein kinase" evidence="2">
    <location>
        <begin position="36"/>
        <end position="321"/>
    </location>
</feature>
<dbReference type="EC" id="2.7.11.1" evidence="1"/>
<dbReference type="HOGENOM" id="CLU_866645_0_0_1"/>
<organism evidence="3 4">
    <name type="scientific">Caenorhabditis elegans</name>
    <dbReference type="NCBI Taxonomy" id="6239"/>
    <lineage>
        <taxon>Eukaryota</taxon>
        <taxon>Metazoa</taxon>
        <taxon>Ecdysozoa</taxon>
        <taxon>Nematoda</taxon>
        <taxon>Chromadorea</taxon>
        <taxon>Rhabditida</taxon>
        <taxon>Rhabditina</taxon>
        <taxon>Rhabditomorpha</taxon>
        <taxon>Rhabditoidea</taxon>
        <taxon>Rhabditidae</taxon>
        <taxon>Peloderinae</taxon>
        <taxon>Caenorhabditis</taxon>
    </lineage>
</organism>
<dbReference type="SMR" id="Q23259"/>
<keyword evidence="3" id="KW-0723">Serine/threonine-protein kinase</keyword>
<accession>Q23259</accession>
<dbReference type="InterPro" id="IPR050235">
    <property type="entry name" value="CK1_Ser-Thr_kinase"/>
</dbReference>
<dbReference type="EMBL" id="BX284606">
    <property type="protein sequence ID" value="CAA88975.1"/>
    <property type="molecule type" value="Genomic_DNA"/>
</dbReference>
<keyword evidence="3" id="KW-0808">Transferase</keyword>
<dbReference type="CTD" id="191145"/>
<dbReference type="AGR" id="WB:WBGene00013868"/>
<evidence type="ECO:0000313" key="4">
    <source>
        <dbReference type="Proteomes" id="UP000001940"/>
    </source>
</evidence>
<reference evidence="3 4" key="1">
    <citation type="journal article" date="1998" name="Science">
        <title>Genome sequence of the nematode C. elegans: a platform for investigating biology.</title>
        <authorList>
            <consortium name="The C. elegans sequencing consortium"/>
            <person name="Sulson J.E."/>
            <person name="Waterston R."/>
        </authorList>
    </citation>
    <scope>NUCLEOTIDE SEQUENCE [LARGE SCALE GENOMIC DNA]</scope>
    <source>
        <strain evidence="3 4">Bristol N2</strain>
    </source>
</reference>
<dbReference type="eggNOG" id="KOG1164">
    <property type="taxonomic scope" value="Eukaryota"/>
</dbReference>
<dbReference type="FunFam" id="1.10.510.10:FF:002415">
    <property type="entry name" value="Uncharacterized protein"/>
    <property type="match status" value="1"/>
</dbReference>
<dbReference type="AlphaFoldDB" id="Q23259"/>